<dbReference type="Proteomes" id="UP000008809">
    <property type="component" value="Chromosome"/>
</dbReference>
<dbReference type="InterPro" id="IPR021232">
    <property type="entry name" value="DUF2735"/>
</dbReference>
<accession>Q2J096</accession>
<evidence type="ECO:0000313" key="1">
    <source>
        <dbReference type="EMBL" id="ABD06114.1"/>
    </source>
</evidence>
<protein>
    <recommendedName>
        <fullName evidence="3">DUF2735 domain-containing protein</fullName>
    </recommendedName>
</protein>
<dbReference type="AlphaFoldDB" id="Q2J096"/>
<dbReference type="HOGENOM" id="CLU_193012_0_0_5"/>
<dbReference type="EMBL" id="CP000250">
    <property type="protein sequence ID" value="ABD06114.1"/>
    <property type="molecule type" value="Genomic_DNA"/>
</dbReference>
<gene>
    <name evidence="1" type="ordered locus">RPB_1404</name>
</gene>
<dbReference type="Pfam" id="PF10931">
    <property type="entry name" value="DUF2735"/>
    <property type="match status" value="1"/>
</dbReference>
<organism evidence="1 2">
    <name type="scientific">Rhodopseudomonas palustris (strain HaA2)</name>
    <dbReference type="NCBI Taxonomy" id="316058"/>
    <lineage>
        <taxon>Bacteria</taxon>
        <taxon>Pseudomonadati</taxon>
        <taxon>Pseudomonadota</taxon>
        <taxon>Alphaproteobacteria</taxon>
        <taxon>Hyphomicrobiales</taxon>
        <taxon>Nitrobacteraceae</taxon>
        <taxon>Rhodopseudomonas</taxon>
    </lineage>
</organism>
<evidence type="ECO:0000313" key="2">
    <source>
        <dbReference type="Proteomes" id="UP000008809"/>
    </source>
</evidence>
<name>Q2J096_RHOP2</name>
<sequence>MGATDIRRPIDVWTNVGCTKEPRRSRVTTLNQPSARIYQFPLGGRGGLIRRDNAATEPGHAAVVTSSSWYHEAAMLEEQTKKPQ</sequence>
<reference evidence="1 2" key="1">
    <citation type="submission" date="2006-01" db="EMBL/GenBank/DDBJ databases">
        <title>Complete sequence of Rhodopseudomonas palustris HaA2.</title>
        <authorList>
            <consortium name="US DOE Joint Genome Institute"/>
            <person name="Copeland A."/>
            <person name="Lucas S."/>
            <person name="Lapidus A."/>
            <person name="Barry K."/>
            <person name="Detter J.C."/>
            <person name="Glavina T."/>
            <person name="Hammon N."/>
            <person name="Israni S."/>
            <person name="Pitluck S."/>
            <person name="Chain P."/>
            <person name="Malfatti S."/>
            <person name="Shin M."/>
            <person name="Vergez L."/>
            <person name="Schmutz J."/>
            <person name="Larimer F."/>
            <person name="Land M."/>
            <person name="Hauser L."/>
            <person name="Pelletier D.A."/>
            <person name="Kyrpides N."/>
            <person name="Anderson I."/>
            <person name="Oda Y."/>
            <person name="Harwood C.S."/>
            <person name="Richardson P."/>
        </authorList>
    </citation>
    <scope>NUCLEOTIDE SEQUENCE [LARGE SCALE GENOMIC DNA]</scope>
    <source>
        <strain evidence="1 2">HaA2</strain>
    </source>
</reference>
<keyword evidence="2" id="KW-1185">Reference proteome</keyword>
<evidence type="ECO:0008006" key="3">
    <source>
        <dbReference type="Google" id="ProtNLM"/>
    </source>
</evidence>
<dbReference type="KEGG" id="rpb:RPB_1404"/>
<proteinExistence type="predicted"/>